<keyword evidence="2" id="KW-1185">Reference proteome</keyword>
<dbReference type="RefSeq" id="WP_126574911.1">
    <property type="nucleotide sequence ID" value="NZ_RXZH01000006.1"/>
</dbReference>
<name>A0A432CWA6_9VIBR</name>
<accession>A0A432CWA6</accession>
<protein>
    <submittedName>
        <fullName evidence="1">Glucosamine-6-phosphate deaminase</fullName>
    </submittedName>
</protein>
<dbReference type="OrthoDB" id="8450975at2"/>
<dbReference type="AlphaFoldDB" id="A0A432CWA6"/>
<proteinExistence type="predicted"/>
<evidence type="ECO:0000313" key="2">
    <source>
        <dbReference type="Proteomes" id="UP000268973"/>
    </source>
</evidence>
<organism evidence="1 2">
    <name type="scientific">Vibrio aquaticus</name>
    <dbReference type="NCBI Taxonomy" id="2496559"/>
    <lineage>
        <taxon>Bacteria</taxon>
        <taxon>Pseudomonadati</taxon>
        <taxon>Pseudomonadota</taxon>
        <taxon>Gammaproteobacteria</taxon>
        <taxon>Vibrionales</taxon>
        <taxon>Vibrionaceae</taxon>
        <taxon>Vibrio</taxon>
    </lineage>
</organism>
<sequence length="138" mass="15603">MTLSTDTQNHELLPLLGATLIASQKVNFLLYQLMQPICKAHSSSQVQHLASKTSDQFLQGTTAELKPILLLLEESHLPLTINELLDFIYKRNIVSQQFWHVTDAEIKGGEKIANPVAFLRNLLSEYEAWQVKLETTLS</sequence>
<comment type="caution">
    <text evidence="1">The sequence shown here is derived from an EMBL/GenBank/DDBJ whole genome shotgun (WGS) entry which is preliminary data.</text>
</comment>
<evidence type="ECO:0000313" key="1">
    <source>
        <dbReference type="EMBL" id="RTZ14929.1"/>
    </source>
</evidence>
<gene>
    <name evidence="1" type="ORF">EJ063_13880</name>
</gene>
<reference evidence="1 2" key="1">
    <citation type="submission" date="2018-12" db="EMBL/GenBank/DDBJ databases">
        <title>Vibrio sp. isolated from China Sea.</title>
        <authorList>
            <person name="Li Y."/>
        </authorList>
    </citation>
    <scope>NUCLEOTIDE SEQUENCE [LARGE SCALE GENOMIC DNA]</scope>
    <source>
        <strain evidence="1 2">BEI207</strain>
    </source>
</reference>
<dbReference type="Proteomes" id="UP000268973">
    <property type="component" value="Unassembled WGS sequence"/>
</dbReference>
<dbReference type="EMBL" id="RXZH01000006">
    <property type="protein sequence ID" value="RTZ14929.1"/>
    <property type="molecule type" value="Genomic_DNA"/>
</dbReference>